<keyword evidence="4" id="KW-1185">Reference proteome</keyword>
<keyword evidence="2" id="KW-1133">Transmembrane helix</keyword>
<sequence>MPKVPDGYVRVRSHLRRKPGPKSAKGLSVWAIAGLCAVVWLWGQIFGFGDSSAEQRPAPKPGVSAPAGGQ</sequence>
<organism evidence="3 4">
    <name type="scientific">Streptomyces katrae</name>
    <dbReference type="NCBI Taxonomy" id="68223"/>
    <lineage>
        <taxon>Bacteria</taxon>
        <taxon>Bacillati</taxon>
        <taxon>Actinomycetota</taxon>
        <taxon>Actinomycetes</taxon>
        <taxon>Kitasatosporales</taxon>
        <taxon>Streptomycetaceae</taxon>
        <taxon>Streptomyces</taxon>
    </lineage>
</organism>
<reference evidence="3 4" key="1">
    <citation type="submission" date="2015-02" db="EMBL/GenBank/DDBJ databases">
        <authorList>
            <person name="Ju K.-S."/>
            <person name="Doroghazi J.R."/>
            <person name="Metcalf W."/>
        </authorList>
    </citation>
    <scope>NUCLEOTIDE SEQUENCE [LARGE SCALE GENOMIC DNA]</scope>
    <source>
        <strain evidence="3 4">NRRL ISP-5550</strain>
    </source>
</reference>
<feature type="region of interest" description="Disordered" evidence="1">
    <location>
        <begin position="1"/>
        <end position="24"/>
    </location>
</feature>
<dbReference type="OrthoDB" id="4320825at2"/>
<evidence type="ECO:0000313" key="3">
    <source>
        <dbReference type="EMBL" id="KJY29417.1"/>
    </source>
</evidence>
<feature type="compositionally biased region" description="Basic residues" evidence="1">
    <location>
        <begin position="11"/>
        <end position="20"/>
    </location>
</feature>
<accession>A0A0F4J4Z2</accession>
<dbReference type="RefSeq" id="WP_045949476.1">
    <property type="nucleotide sequence ID" value="NZ_JZWV01000644.1"/>
</dbReference>
<dbReference type="PATRIC" id="fig|68223.7.peg.536"/>
<keyword evidence="2" id="KW-0812">Transmembrane</keyword>
<feature type="region of interest" description="Disordered" evidence="1">
    <location>
        <begin position="49"/>
        <end position="70"/>
    </location>
</feature>
<keyword evidence="2" id="KW-0472">Membrane</keyword>
<evidence type="ECO:0000256" key="1">
    <source>
        <dbReference type="SAM" id="MobiDB-lite"/>
    </source>
</evidence>
<proteinExistence type="predicted"/>
<dbReference type="AlphaFoldDB" id="A0A0F4J4Z2"/>
<name>A0A0F4J4Z2_9ACTN</name>
<comment type="caution">
    <text evidence="3">The sequence shown here is derived from an EMBL/GenBank/DDBJ whole genome shotgun (WGS) entry which is preliminary data.</text>
</comment>
<evidence type="ECO:0000313" key="4">
    <source>
        <dbReference type="Proteomes" id="UP000033551"/>
    </source>
</evidence>
<gene>
    <name evidence="3" type="ORF">VR44_22995</name>
</gene>
<evidence type="ECO:0000256" key="2">
    <source>
        <dbReference type="SAM" id="Phobius"/>
    </source>
</evidence>
<dbReference type="EMBL" id="JZWV01000644">
    <property type="protein sequence ID" value="KJY29417.1"/>
    <property type="molecule type" value="Genomic_DNA"/>
</dbReference>
<dbReference type="Proteomes" id="UP000033551">
    <property type="component" value="Unassembled WGS sequence"/>
</dbReference>
<protein>
    <submittedName>
        <fullName evidence="3">Uncharacterized protein</fullName>
    </submittedName>
</protein>
<feature type="transmembrane region" description="Helical" evidence="2">
    <location>
        <begin position="27"/>
        <end position="48"/>
    </location>
</feature>